<reference evidence="1 2" key="1">
    <citation type="journal article" date="2012" name="J. Bacteriol.">
        <title>Draft Genome Sequence of Cecembia lonarensis Strain LW9T, Isolated from Lonar Lake, a Haloalkaline Lake in India.</title>
        <authorList>
            <person name="Shivaji S."/>
            <person name="Ara S."/>
            <person name="Singh A."/>
            <person name="Pinnaka A.K."/>
        </authorList>
    </citation>
    <scope>NUCLEOTIDE SEQUENCE [LARGE SCALE GENOMIC DNA]</scope>
    <source>
        <strain evidence="1 2">LW9</strain>
    </source>
</reference>
<dbReference type="InterPro" id="IPR011250">
    <property type="entry name" value="OMP/PagP_B-barrel"/>
</dbReference>
<dbReference type="OrthoDB" id="945117at2"/>
<protein>
    <recommendedName>
        <fullName evidence="3">Outer membrane protein beta-barrel domain-containing protein</fullName>
    </recommendedName>
</protein>
<dbReference type="SUPFAM" id="SSF56925">
    <property type="entry name" value="OMPA-like"/>
    <property type="match status" value="1"/>
</dbReference>
<dbReference type="AlphaFoldDB" id="K1L0S6"/>
<dbReference type="Proteomes" id="UP000004478">
    <property type="component" value="Unassembled WGS sequence"/>
</dbReference>
<keyword evidence="2" id="KW-1185">Reference proteome</keyword>
<proteinExistence type="predicted"/>
<dbReference type="RefSeq" id="WP_009184347.1">
    <property type="nucleotide sequence ID" value="NZ_AMGM01000014.1"/>
</dbReference>
<comment type="caution">
    <text evidence="1">The sequence shown here is derived from an EMBL/GenBank/DDBJ whole genome shotgun (WGS) entry which is preliminary data.</text>
</comment>
<sequence>MKKALFPLTIMLLGIFNPTLVFAQLQKGNLMIGGGINYNRSNTEAFDFFSAASQSEIRTFTLNPKVGFLISDTWVVGLEGRFSSFNSNVEVMPPSPATNVLEIKDIGAGAFARKFFPIHEKLAFFGQFSTTYLSNNQENSIDQNNSSLVFESNARRWENQIGAGLAFFPTPWIAIELKAVPINFGLKWNETKSSGATGWSTEISSSYFNLDLNTTSVFLVVNFFINRKK</sequence>
<organism evidence="1 2">
    <name type="scientific">Cecembia lonarensis (strain CCUG 58316 / KCTC 22772 / LW9)</name>
    <dbReference type="NCBI Taxonomy" id="1225176"/>
    <lineage>
        <taxon>Bacteria</taxon>
        <taxon>Pseudomonadati</taxon>
        <taxon>Bacteroidota</taxon>
        <taxon>Cytophagia</taxon>
        <taxon>Cytophagales</taxon>
        <taxon>Cyclobacteriaceae</taxon>
        <taxon>Cecembia</taxon>
    </lineage>
</organism>
<evidence type="ECO:0000313" key="2">
    <source>
        <dbReference type="Proteomes" id="UP000004478"/>
    </source>
</evidence>
<gene>
    <name evidence="1" type="ORF">B879_01307</name>
</gene>
<evidence type="ECO:0000313" key="1">
    <source>
        <dbReference type="EMBL" id="EKB50025.1"/>
    </source>
</evidence>
<evidence type="ECO:0008006" key="3">
    <source>
        <dbReference type="Google" id="ProtNLM"/>
    </source>
</evidence>
<name>K1L0S6_CECL9</name>
<dbReference type="EMBL" id="AMGM01000014">
    <property type="protein sequence ID" value="EKB50025.1"/>
    <property type="molecule type" value="Genomic_DNA"/>
</dbReference>
<accession>K1L0S6</accession>